<feature type="compositionally biased region" description="Basic and acidic residues" evidence="1">
    <location>
        <begin position="69"/>
        <end position="84"/>
    </location>
</feature>
<comment type="caution">
    <text evidence="2">The sequence shown here is derived from an EMBL/GenBank/DDBJ whole genome shotgun (WGS) entry which is preliminary data.</text>
</comment>
<keyword evidence="3" id="KW-1185">Reference proteome</keyword>
<sequence length="125" mass="13468">MAFFSRFAMMDAMADALGYHQRAYQHDMRFAHPDLLVGAPTTHAAPGAPQPAGGLIPPHVGGASGAERQPGHERKRSRDDSVGVCDGRRVSLKAADPECGFGARYRAPAQRHVQFQDVALSDTRS</sequence>
<organism evidence="2 3">
    <name type="scientific">Diacronema lutheri</name>
    <name type="common">Unicellular marine alga</name>
    <name type="synonym">Monochrysis lutheri</name>
    <dbReference type="NCBI Taxonomy" id="2081491"/>
    <lineage>
        <taxon>Eukaryota</taxon>
        <taxon>Haptista</taxon>
        <taxon>Haptophyta</taxon>
        <taxon>Pavlovophyceae</taxon>
        <taxon>Pavlovales</taxon>
        <taxon>Pavlovaceae</taxon>
        <taxon>Diacronema</taxon>
    </lineage>
</organism>
<evidence type="ECO:0000256" key="1">
    <source>
        <dbReference type="SAM" id="MobiDB-lite"/>
    </source>
</evidence>
<dbReference type="Proteomes" id="UP000751190">
    <property type="component" value="Unassembled WGS sequence"/>
</dbReference>
<evidence type="ECO:0000313" key="3">
    <source>
        <dbReference type="Proteomes" id="UP000751190"/>
    </source>
</evidence>
<feature type="region of interest" description="Disordered" evidence="1">
    <location>
        <begin position="39"/>
        <end position="84"/>
    </location>
</feature>
<reference evidence="2" key="1">
    <citation type="submission" date="2021-05" db="EMBL/GenBank/DDBJ databases">
        <title>The genome of the haptophyte Pavlova lutheri (Diacronema luteri, Pavlovales) - a model for lipid biosynthesis in eukaryotic algae.</title>
        <authorList>
            <person name="Hulatt C.J."/>
            <person name="Posewitz M.C."/>
        </authorList>
    </citation>
    <scope>NUCLEOTIDE SEQUENCE</scope>
    <source>
        <strain evidence="2">NIVA-4/92</strain>
    </source>
</reference>
<name>A0A8J6C929_DIALT</name>
<feature type="compositionally biased region" description="Low complexity" evidence="1">
    <location>
        <begin position="39"/>
        <end position="58"/>
    </location>
</feature>
<protein>
    <submittedName>
        <fullName evidence="2">Uncharacterized protein</fullName>
    </submittedName>
</protein>
<evidence type="ECO:0000313" key="2">
    <source>
        <dbReference type="EMBL" id="KAG8464154.1"/>
    </source>
</evidence>
<accession>A0A8J6C929</accession>
<dbReference type="EMBL" id="JAGTXO010000013">
    <property type="protein sequence ID" value="KAG8464154.1"/>
    <property type="molecule type" value="Genomic_DNA"/>
</dbReference>
<proteinExistence type="predicted"/>
<dbReference type="AlphaFoldDB" id="A0A8J6C929"/>
<gene>
    <name evidence="2" type="ORF">KFE25_003217</name>
</gene>